<evidence type="ECO:0000313" key="2">
    <source>
        <dbReference type="Proteomes" id="UP000598820"/>
    </source>
</evidence>
<keyword evidence="2" id="KW-1185">Reference proteome</keyword>
<comment type="caution">
    <text evidence="1">The sequence shown here is derived from an EMBL/GenBank/DDBJ whole genome shotgun (WGS) entry which is preliminary data.</text>
</comment>
<reference evidence="1" key="1">
    <citation type="submission" date="2020-09" db="EMBL/GenBank/DDBJ databases">
        <authorList>
            <person name="Kim M.K."/>
        </authorList>
    </citation>
    <scope>NUCLEOTIDE SEQUENCE</scope>
    <source>
        <strain evidence="1">BT702</strain>
    </source>
</reference>
<dbReference type="AlphaFoldDB" id="A0A927ASU2"/>
<proteinExistence type="predicted"/>
<evidence type="ECO:0000313" key="1">
    <source>
        <dbReference type="EMBL" id="MBD2704413.1"/>
    </source>
</evidence>
<dbReference type="EMBL" id="JACWZY010000031">
    <property type="protein sequence ID" value="MBD2704413.1"/>
    <property type="molecule type" value="Genomic_DNA"/>
</dbReference>
<accession>A0A927ASU2</accession>
<organism evidence="1 2">
    <name type="scientific">Spirosoma profusum</name>
    <dbReference type="NCBI Taxonomy" id="2771354"/>
    <lineage>
        <taxon>Bacteria</taxon>
        <taxon>Pseudomonadati</taxon>
        <taxon>Bacteroidota</taxon>
        <taxon>Cytophagia</taxon>
        <taxon>Cytophagales</taxon>
        <taxon>Cytophagaceae</taxon>
        <taxon>Spirosoma</taxon>
    </lineage>
</organism>
<dbReference type="RefSeq" id="WP_190890967.1">
    <property type="nucleotide sequence ID" value="NZ_JACWZY010000031.1"/>
</dbReference>
<dbReference type="Proteomes" id="UP000598820">
    <property type="component" value="Unassembled WGS sequence"/>
</dbReference>
<sequence length="677" mass="75591">MEDGLYLYGQWVSEVSVALTKQSNDLTSPNTLQVTYANLFTLSDTTAVRTLLQNAEQLDAAGKNPYRLIPAQLISDGEVIFTGNASLLSFMGGWKVSLSGARKGLFDQLADIKLKDLDLNRYNHPWTIEVIDSYAESTEGICYPAIDYGSIDNGAFAQDTLTPAVFNKTLIRAMLQRVGYTPKGDWLTDPLLNRVVLPFVEEEPKAYEQEWVDARMARVTVATSQPIPSFSGMNILLPLTVDNNPLAGWRDGRQDNYKAETYRYVPDTAMRLRVQAFQTFQIKVDQGAVEAMLIVEKNGQNVYQEYQSYGGPYNLLMSGYEQLKLNVLIECRALDQIQVRFIIRKRTTLAQFLIIGFVREEDTFASFEPDASIVSGDNWQTAINLPDMNCADLLKSTALMCSATWESDDVARTLELKTLNGILDNEVNATDLSHCVDESDEPENNPVLAPYGQKNLLKWKPLEDKTLAGYGDGVIGVDAQNIPLETPLFELPFSAVIDSKKVIGGYGSPPFIETRTITGTGANVQVQRKSTSPRLLLVEPTKPVTVTVNVVTPDLTISPTPVRLMASWWYTRPEGAVTTANSFSLAFDRPPGTFTREQTLIQRYFGGLKRVLRRPRQLTLSAYMRPSELATLDLYSPVRIQKVRAGSLDINDNYFYINQIKNYQSASGRCSLVLIPY</sequence>
<gene>
    <name evidence="1" type="ORF">IC229_27480</name>
</gene>
<protein>
    <submittedName>
        <fullName evidence="1">Uncharacterized protein</fullName>
    </submittedName>
</protein>
<name>A0A927ASU2_9BACT</name>